<dbReference type="GO" id="GO:0016787">
    <property type="term" value="F:hydrolase activity"/>
    <property type="evidence" value="ECO:0007669"/>
    <property type="project" value="UniProtKB-KW"/>
</dbReference>
<organism evidence="6 9">
    <name type="scientific">Arthrobacter zhangbolii</name>
    <dbReference type="NCBI Taxonomy" id="2886936"/>
    <lineage>
        <taxon>Bacteria</taxon>
        <taxon>Bacillati</taxon>
        <taxon>Actinomycetota</taxon>
        <taxon>Actinomycetes</taxon>
        <taxon>Micrococcales</taxon>
        <taxon>Micrococcaceae</taxon>
        <taxon>Arthrobacter</taxon>
    </lineage>
</organism>
<keyword evidence="3" id="KW-0238">DNA-binding</keyword>
<dbReference type="AlphaFoldDB" id="A0A9X1M816"/>
<comment type="similarity">
    <text evidence="1">Belongs to the type-I restriction system S methylase family.</text>
</comment>
<proteinExistence type="inferred from homology"/>
<dbReference type="Proteomes" id="UP000829758">
    <property type="component" value="Chromosome"/>
</dbReference>
<dbReference type="Gene3D" id="3.90.220.20">
    <property type="entry name" value="DNA methylase specificity domains"/>
    <property type="match status" value="2"/>
</dbReference>
<keyword evidence="6" id="KW-0378">Hydrolase</keyword>
<sequence>MSRLQDLISWFCPDGVPFQPLSELLDYEQPGKYLVASTQYNDSFPTPVLTAGQTFILGYTDEVNGIYPASANKPVVIFDDFTTAFKWVDFPFKAKSSAMKMLRPKNGAAIDFRFAYYAMRCIRYAPQDHARQWISTYSAFRIPVPPLEVQREIVRILDGFTQLEAELEAELEVRRLQYAFYRDFLIVGLSQEFQWLPMGHVGEFIRGRRFVKDDFTKTGIQCIHYGEIYTSYGTATASTITHLPESMVSQLRLAKPKDVILAAVGETVEDVGKAVAWLGETDVAIHDDCFLYRHPLNPKFVSYYLQTQAFQSQKGKYVSRAKVKRLSREGLSKITLPVPPMEEQERIVEILDGFDILLNDLSIGLPAELAARRKQHEYYRDRLLTFKEAAA</sequence>
<dbReference type="GO" id="GO:0003677">
    <property type="term" value="F:DNA binding"/>
    <property type="evidence" value="ECO:0007669"/>
    <property type="project" value="UniProtKB-KW"/>
</dbReference>
<dbReference type="Pfam" id="PF01420">
    <property type="entry name" value="Methylase_S"/>
    <property type="match status" value="2"/>
</dbReference>
<dbReference type="InterPro" id="IPR051212">
    <property type="entry name" value="Type-I_RE_S_subunit"/>
</dbReference>
<dbReference type="RefSeq" id="WP_227929103.1">
    <property type="nucleotide sequence ID" value="NZ_CP094984.1"/>
</dbReference>
<dbReference type="PANTHER" id="PTHR43140">
    <property type="entry name" value="TYPE-1 RESTRICTION ENZYME ECOKI SPECIFICITY PROTEIN"/>
    <property type="match status" value="1"/>
</dbReference>
<name>A0A9X1M816_9MICC</name>
<evidence type="ECO:0000256" key="1">
    <source>
        <dbReference type="ARBA" id="ARBA00010923"/>
    </source>
</evidence>
<dbReference type="Proteomes" id="UP001155145">
    <property type="component" value="Unassembled WGS sequence"/>
</dbReference>
<dbReference type="SUPFAM" id="SSF116734">
    <property type="entry name" value="DNA methylase specificity domain"/>
    <property type="match status" value="2"/>
</dbReference>
<evidence type="ECO:0000256" key="2">
    <source>
        <dbReference type="ARBA" id="ARBA00022747"/>
    </source>
</evidence>
<dbReference type="CDD" id="cd17268">
    <property type="entry name" value="RMtype1_S_Ara36733I_TRD1-CR1_like"/>
    <property type="match status" value="1"/>
</dbReference>
<dbReference type="EMBL" id="JAJFZT010000007">
    <property type="protein sequence ID" value="MCC3273263.1"/>
    <property type="molecule type" value="Genomic_DNA"/>
</dbReference>
<evidence type="ECO:0000256" key="3">
    <source>
        <dbReference type="ARBA" id="ARBA00023125"/>
    </source>
</evidence>
<dbReference type="GO" id="GO:0009307">
    <property type="term" value="P:DNA restriction-modification system"/>
    <property type="evidence" value="ECO:0007669"/>
    <property type="project" value="UniProtKB-KW"/>
</dbReference>
<evidence type="ECO:0000259" key="5">
    <source>
        <dbReference type="Pfam" id="PF01420"/>
    </source>
</evidence>
<dbReference type="GO" id="GO:0004519">
    <property type="term" value="F:endonuclease activity"/>
    <property type="evidence" value="ECO:0007669"/>
    <property type="project" value="UniProtKB-KW"/>
</dbReference>
<dbReference type="InterPro" id="IPR044946">
    <property type="entry name" value="Restrct_endonuc_typeI_TRD_sf"/>
</dbReference>
<reference evidence="6" key="1">
    <citation type="submission" date="2021-10" db="EMBL/GenBank/DDBJ databases">
        <title>Novel species in genus Arthrobacter.</title>
        <authorList>
            <person name="Liu Y."/>
        </authorList>
    </citation>
    <scope>NUCLEOTIDE SEQUENCE</scope>
    <source>
        <strain evidence="8">zg-Y462</strain>
        <strain evidence="6">Zg-Y462</strain>
    </source>
</reference>
<dbReference type="EMBL" id="CP094984">
    <property type="protein sequence ID" value="UON92754.1"/>
    <property type="molecule type" value="Genomic_DNA"/>
</dbReference>
<keyword evidence="2" id="KW-0680">Restriction system</keyword>
<dbReference type="EC" id="3.1.21.-" evidence="6"/>
<evidence type="ECO:0000256" key="4">
    <source>
        <dbReference type="ARBA" id="ARBA00038652"/>
    </source>
</evidence>
<comment type="subunit">
    <text evidence="4">The methyltransferase is composed of M and S polypeptides.</text>
</comment>
<evidence type="ECO:0000313" key="8">
    <source>
        <dbReference type="Proteomes" id="UP000829758"/>
    </source>
</evidence>
<protein>
    <submittedName>
        <fullName evidence="6">Restriction endonuclease subunit S</fullName>
        <ecNumber evidence="6">3.1.21.-</ecNumber>
    </submittedName>
</protein>
<feature type="domain" description="Type I restriction modification DNA specificity" evidence="5">
    <location>
        <begin position="21"/>
        <end position="172"/>
    </location>
</feature>
<feature type="domain" description="Type I restriction modification DNA specificity" evidence="5">
    <location>
        <begin position="198"/>
        <end position="369"/>
    </location>
</feature>
<keyword evidence="8" id="KW-1185">Reference proteome</keyword>
<evidence type="ECO:0000313" key="7">
    <source>
        <dbReference type="EMBL" id="UON92754.1"/>
    </source>
</evidence>
<dbReference type="InterPro" id="IPR000055">
    <property type="entry name" value="Restrct_endonuc_typeI_TRD"/>
</dbReference>
<dbReference type="CDD" id="cd17274">
    <property type="entry name" value="RMtype1_S_Eco540ANI-TRD1-CR1_like"/>
    <property type="match status" value="1"/>
</dbReference>
<evidence type="ECO:0000313" key="6">
    <source>
        <dbReference type="EMBL" id="MCC3273263.1"/>
    </source>
</evidence>
<dbReference type="PANTHER" id="PTHR43140:SF1">
    <property type="entry name" value="TYPE I RESTRICTION ENZYME ECOKI SPECIFICITY SUBUNIT"/>
    <property type="match status" value="1"/>
</dbReference>
<evidence type="ECO:0000313" key="9">
    <source>
        <dbReference type="Proteomes" id="UP001155145"/>
    </source>
</evidence>
<keyword evidence="6" id="KW-0540">Nuclease</keyword>
<accession>A0A9X1M816</accession>
<keyword evidence="6" id="KW-0255">Endonuclease</keyword>
<gene>
    <name evidence="6" type="ORF">LJ755_11045</name>
    <name evidence="7" type="ORF">MUK71_03660</name>
</gene>